<proteinExistence type="predicted"/>
<dbReference type="InterPro" id="IPR029465">
    <property type="entry name" value="ATPgrasp_TupA"/>
</dbReference>
<dbReference type="AlphaFoldDB" id="A0A7Y9H6D5"/>
<gene>
    <name evidence="1" type="ORF">F4692_003284</name>
</gene>
<dbReference type="Proteomes" id="UP000549911">
    <property type="component" value="Unassembled WGS sequence"/>
</dbReference>
<evidence type="ECO:0000313" key="2">
    <source>
        <dbReference type="Proteomes" id="UP000549911"/>
    </source>
</evidence>
<dbReference type="RefSeq" id="WP_218858652.1">
    <property type="nucleotide sequence ID" value="NZ_JACCBW010000003.1"/>
</dbReference>
<reference evidence="1 2" key="2">
    <citation type="submission" date="2020-08" db="EMBL/GenBank/DDBJ databases">
        <title>The Agave Microbiome: Exploring the role of microbial communities in plant adaptations to desert environments.</title>
        <authorList>
            <person name="Partida-Martinez L.P."/>
        </authorList>
    </citation>
    <scope>NUCLEOTIDE SEQUENCE [LARGE SCALE GENOMIC DNA]</scope>
    <source>
        <strain evidence="1 2">AT2.17</strain>
    </source>
</reference>
<organism evidence="1 2">
    <name type="scientific">Nocardioides cavernae</name>
    <dbReference type="NCBI Taxonomy" id="1921566"/>
    <lineage>
        <taxon>Bacteria</taxon>
        <taxon>Bacillati</taxon>
        <taxon>Actinomycetota</taxon>
        <taxon>Actinomycetes</taxon>
        <taxon>Propionibacteriales</taxon>
        <taxon>Nocardioidaceae</taxon>
        <taxon>Nocardioides</taxon>
    </lineage>
</organism>
<evidence type="ECO:0008006" key="3">
    <source>
        <dbReference type="Google" id="ProtNLM"/>
    </source>
</evidence>
<dbReference type="EMBL" id="JACCBW010000003">
    <property type="protein sequence ID" value="NYE38139.1"/>
    <property type="molecule type" value="Genomic_DNA"/>
</dbReference>
<dbReference type="Pfam" id="PF14305">
    <property type="entry name" value="ATPgrasp_TupA"/>
    <property type="match status" value="1"/>
</dbReference>
<accession>A0A7Y9H6D5</accession>
<keyword evidence="2" id="KW-1185">Reference proteome</keyword>
<protein>
    <recommendedName>
        <fullName evidence="3">Teichuronopeptide biosynthesis TupA-like protein</fullName>
    </recommendedName>
</protein>
<name>A0A7Y9H6D5_9ACTN</name>
<comment type="caution">
    <text evidence="1">The sequence shown here is derived from an EMBL/GenBank/DDBJ whole genome shotgun (WGS) entry which is preliminary data.</text>
</comment>
<evidence type="ECO:0000313" key="1">
    <source>
        <dbReference type="EMBL" id="NYE38139.1"/>
    </source>
</evidence>
<reference evidence="1 2" key="1">
    <citation type="submission" date="2020-07" db="EMBL/GenBank/DDBJ databases">
        <authorList>
            <person name="Partida-Martinez L."/>
            <person name="Huntemann M."/>
            <person name="Clum A."/>
            <person name="Wang J."/>
            <person name="Palaniappan K."/>
            <person name="Ritter S."/>
            <person name="Chen I.-M."/>
            <person name="Stamatis D."/>
            <person name="Reddy T."/>
            <person name="O'Malley R."/>
            <person name="Daum C."/>
            <person name="Shapiro N."/>
            <person name="Ivanova N."/>
            <person name="Kyrpides N."/>
            <person name="Woyke T."/>
        </authorList>
    </citation>
    <scope>NUCLEOTIDE SEQUENCE [LARGE SCALE GENOMIC DNA]</scope>
    <source>
        <strain evidence="1 2">AT2.17</strain>
    </source>
</reference>
<sequence>MTALVRPTPPPGRPVAWRQRSRLVRWWRLWRTSRPRTFTEKVRYKMLRDHRALMVTFSDKHAVRDYVAARVGTHVLPRLHHVLDDPQQLCSVDLPPAFVLKPTHGSGVAVIVSEQAQPEARLPDLDAAWTYHHVRPEHAPTSHLSALAEVWLSKLYGQGPNREWAYGHVPRRLVVEEFLTGPTGTVPDDYKFFVFHGVVRYVQVDRGRFDARTQDFFTPDWDHLPLSGGHGWADPPLPRPERLPEMIRIAERLAEETDFVRVDLYDLPDRVVFGELSSFPAGGDSPFEPASFDLEFGRHWTPPRRYA</sequence>